<dbReference type="Pfam" id="PF01244">
    <property type="entry name" value="Peptidase_M19"/>
    <property type="match status" value="1"/>
</dbReference>
<dbReference type="PANTHER" id="PTHR10443:SF12">
    <property type="entry name" value="DIPEPTIDASE"/>
    <property type="match status" value="1"/>
</dbReference>
<dbReference type="AlphaFoldDB" id="A0A0F7X1F1"/>
<accession>A0A0F7X1F1</accession>
<gene>
    <name evidence="1" type="ORF">BN1224_DC9_BH_00250</name>
</gene>
<evidence type="ECO:0000313" key="1">
    <source>
        <dbReference type="EMBL" id="CRI42392.1"/>
    </source>
</evidence>
<dbReference type="GO" id="GO:0006508">
    <property type="term" value="P:proteolysis"/>
    <property type="evidence" value="ECO:0007669"/>
    <property type="project" value="InterPro"/>
</dbReference>
<dbReference type="PROSITE" id="PS51365">
    <property type="entry name" value="RENAL_DIPEPTIDASE_2"/>
    <property type="match status" value="1"/>
</dbReference>
<name>A0A0F7X1F1_CHLPN</name>
<dbReference type="GO" id="GO:0070573">
    <property type="term" value="F:metallodipeptidase activity"/>
    <property type="evidence" value="ECO:0007669"/>
    <property type="project" value="InterPro"/>
</dbReference>
<dbReference type="InterPro" id="IPR032466">
    <property type="entry name" value="Metal_Hydrolase"/>
</dbReference>
<organism evidence="1">
    <name type="scientific">Chlamydia pneumoniae</name>
    <name type="common">Chlamydophila pneumoniae</name>
    <dbReference type="NCBI Taxonomy" id="83558"/>
    <lineage>
        <taxon>Bacteria</taxon>
        <taxon>Pseudomonadati</taxon>
        <taxon>Chlamydiota</taxon>
        <taxon>Chlamydiia</taxon>
        <taxon>Chlamydiales</taxon>
        <taxon>Chlamydiaceae</taxon>
        <taxon>Chlamydia/Chlamydophila group</taxon>
        <taxon>Chlamydia</taxon>
    </lineage>
</organism>
<sequence length="325" mass="35990">MTIDMHCDLLSHPHFCRKDPAVRCSPEQLLSGGVRQQVCAIFVPHSQGEPNCDKQNSLFFSLPNQYPDIGLLSYEEEENGSSSQKKSLSLIRSIENASALGDDTAPLGTLLAKLIHLTKQGPLAYLGIVWKGDNRFGGGTEAPKRLSNDGKVLLDIMYELGVPIDLSHCSDKLAEDILDYTADKLPNLAVIASHSNFRSVLDHRRNLVDAHAKEIVRRKGVIGLNLVRSYVGDSLGDLEKHVLHAENLGILSSIVLGSDFFYANEDENFFFNECSSAEAHPVLNQLIHRIFSKGKAESMLSSRAEKFLKQVIVEQVNRKITDVKL</sequence>
<protein>
    <submittedName>
        <fullName evidence="1">Renal dipeptidase family protein</fullName>
    </submittedName>
</protein>
<dbReference type="EMBL" id="LN847039">
    <property type="protein sequence ID" value="CRI42392.1"/>
    <property type="molecule type" value="Genomic_DNA"/>
</dbReference>
<dbReference type="Gene3D" id="3.20.20.140">
    <property type="entry name" value="Metal-dependent hydrolases"/>
    <property type="match status" value="1"/>
</dbReference>
<reference evidence="1" key="1">
    <citation type="submission" date="2015-05" db="EMBL/GenBank/DDBJ databases">
        <authorList>
            <person name="Rattei Thomas"/>
        </authorList>
    </citation>
    <scope>NUCLEOTIDE SEQUENCE</scope>
    <source>
        <strain evidence="1">DC9</strain>
    </source>
</reference>
<dbReference type="SUPFAM" id="SSF51556">
    <property type="entry name" value="Metallo-dependent hydrolases"/>
    <property type="match status" value="1"/>
</dbReference>
<dbReference type="PANTHER" id="PTHR10443">
    <property type="entry name" value="MICROSOMAL DIPEPTIDASE"/>
    <property type="match status" value="1"/>
</dbReference>
<dbReference type="InterPro" id="IPR008257">
    <property type="entry name" value="Pept_M19"/>
</dbReference>
<proteinExistence type="predicted"/>